<dbReference type="EMBL" id="VMGK01000014">
    <property type="protein sequence ID" value="TSC92770.1"/>
    <property type="molecule type" value="Genomic_DNA"/>
</dbReference>
<dbReference type="Gene3D" id="3.30.420.40">
    <property type="match status" value="1"/>
</dbReference>
<reference evidence="1 2" key="1">
    <citation type="submission" date="2017-07" db="EMBL/GenBank/DDBJ databases">
        <title>Mechanisms for carbon and nitrogen cycling indicate functional differentiation within the Candidate Phyla Radiation.</title>
        <authorList>
            <person name="Danczak R.E."/>
            <person name="Johnston M.D."/>
            <person name="Kenah C."/>
            <person name="Slattery M."/>
            <person name="Wrighton K.C."/>
            <person name="Wilkins M.J."/>
        </authorList>
    </citation>
    <scope>NUCLEOTIDE SEQUENCE [LARGE SCALE GENOMIC DNA]</scope>
    <source>
        <strain evidence="1">Licking1014_7</strain>
    </source>
</reference>
<accession>A0A554LIT1</accession>
<sequence length="138" mass="15180">MKIIQINTCENPASIKLVVDGKVVKKIIWQQGKGKAEKLLKNIDFLLSKNRLSVLRVDSFEVGAHCEAGSYTGHRIGVAVANAINFVLGKPPHLYSRAPTTNTLVWGRGFLQRCGGKKVKMIIPTYGKAPKITKKIPN</sequence>
<comment type="caution">
    <text evidence="1">The sequence shown here is derived from an EMBL/GenBank/DDBJ whole genome shotgun (WGS) entry which is preliminary data.</text>
</comment>
<dbReference type="AlphaFoldDB" id="A0A554LIT1"/>
<proteinExistence type="predicted"/>
<evidence type="ECO:0000313" key="1">
    <source>
        <dbReference type="EMBL" id="TSC92770.1"/>
    </source>
</evidence>
<gene>
    <name evidence="1" type="ORF">CEN89_472</name>
</gene>
<protein>
    <submittedName>
        <fullName evidence="1">Uncharacterized protein</fullName>
    </submittedName>
</protein>
<dbReference type="Proteomes" id="UP000315689">
    <property type="component" value="Unassembled WGS sequence"/>
</dbReference>
<dbReference type="SUPFAM" id="SSF53067">
    <property type="entry name" value="Actin-like ATPase domain"/>
    <property type="match status" value="1"/>
</dbReference>
<organism evidence="1 2">
    <name type="scientific">Candidatus Berkelbacteria bacterium Licking1014_7</name>
    <dbReference type="NCBI Taxonomy" id="2017147"/>
    <lineage>
        <taxon>Bacteria</taxon>
        <taxon>Candidatus Berkelbacteria</taxon>
    </lineage>
</organism>
<name>A0A554LIT1_9BACT</name>
<dbReference type="InterPro" id="IPR043129">
    <property type="entry name" value="ATPase_NBD"/>
</dbReference>
<evidence type="ECO:0000313" key="2">
    <source>
        <dbReference type="Proteomes" id="UP000315689"/>
    </source>
</evidence>